<feature type="compositionally biased region" description="Low complexity" evidence="1">
    <location>
        <begin position="112"/>
        <end position="131"/>
    </location>
</feature>
<dbReference type="EMBL" id="MN739472">
    <property type="protein sequence ID" value="QHT06628.1"/>
    <property type="molecule type" value="Genomic_DNA"/>
</dbReference>
<feature type="region of interest" description="Disordered" evidence="1">
    <location>
        <begin position="202"/>
        <end position="261"/>
    </location>
</feature>
<sequence length="336" mass="35577">MKLRAIHLFIILIASLILCGLFCSCFPLREGMEGGRKSTGDVALDVQQAGQAQAKSDYDEYQAELAAEGLPTDPNKNYPSSNIGGDPATWSPTKVKKNIGGDPATWSPTPISNNTTNANSGANSGANSNSGVINDMENMFQDAGKDIDNLITGNTSTAQTTTTTQNGYTTTTTNQPEYSYTGPAGDTVDVYTKNSQIPWYDTGNQSSSTSTTYVGPQSGTATSTTYVGPQGGTATSYTGPQGNSATTYNAPTTVNRSQIPPGDEDLYILKSQIVPPVCPACPSSTACPRQEPCQPCPPCARCPEPSFECKKVPNYSSMDNQYLPRPVLNDFSAFGM</sequence>
<accession>A0A6C0CPY4</accession>
<protein>
    <submittedName>
        <fullName evidence="2">Uncharacterized protein</fullName>
    </submittedName>
</protein>
<feature type="compositionally biased region" description="Polar residues" evidence="1">
    <location>
        <begin position="74"/>
        <end position="83"/>
    </location>
</feature>
<evidence type="ECO:0000256" key="1">
    <source>
        <dbReference type="SAM" id="MobiDB-lite"/>
    </source>
</evidence>
<feature type="compositionally biased region" description="Polar residues" evidence="1">
    <location>
        <begin position="202"/>
        <end position="258"/>
    </location>
</feature>
<name>A0A6C0CPY4_9ZZZZ</name>
<dbReference type="PROSITE" id="PS51257">
    <property type="entry name" value="PROKAR_LIPOPROTEIN"/>
    <property type="match status" value="1"/>
</dbReference>
<feature type="region of interest" description="Disordered" evidence="1">
    <location>
        <begin position="69"/>
        <end position="133"/>
    </location>
</feature>
<feature type="region of interest" description="Disordered" evidence="1">
    <location>
        <begin position="157"/>
        <end position="183"/>
    </location>
</feature>
<organism evidence="2">
    <name type="scientific">viral metagenome</name>
    <dbReference type="NCBI Taxonomy" id="1070528"/>
    <lineage>
        <taxon>unclassified sequences</taxon>
        <taxon>metagenomes</taxon>
        <taxon>organismal metagenomes</taxon>
    </lineage>
</organism>
<feature type="compositionally biased region" description="Low complexity" evidence="1">
    <location>
        <begin position="157"/>
        <end position="175"/>
    </location>
</feature>
<reference evidence="2" key="1">
    <citation type="journal article" date="2020" name="Nature">
        <title>Giant virus diversity and host interactions through global metagenomics.</title>
        <authorList>
            <person name="Schulz F."/>
            <person name="Roux S."/>
            <person name="Paez-Espino D."/>
            <person name="Jungbluth S."/>
            <person name="Walsh D.A."/>
            <person name="Denef V.J."/>
            <person name="McMahon K.D."/>
            <person name="Konstantinidis K.T."/>
            <person name="Eloe-Fadrosh E.A."/>
            <person name="Kyrpides N.C."/>
            <person name="Woyke T."/>
        </authorList>
    </citation>
    <scope>NUCLEOTIDE SEQUENCE</scope>
    <source>
        <strain evidence="2">GVMAG-M-3300021425-30</strain>
    </source>
</reference>
<proteinExistence type="predicted"/>
<dbReference type="AlphaFoldDB" id="A0A6C0CPY4"/>
<evidence type="ECO:0000313" key="2">
    <source>
        <dbReference type="EMBL" id="QHT06628.1"/>
    </source>
</evidence>